<evidence type="ECO:0000256" key="1">
    <source>
        <dbReference type="SAM" id="MobiDB-lite"/>
    </source>
</evidence>
<reference evidence="3" key="1">
    <citation type="journal article" date="2019" name="bioRxiv">
        <title>Genomics, evolutionary history and diagnostics of the Alternaria alternata species group including apple and Asian pear pathotypes.</title>
        <authorList>
            <person name="Armitage A.D."/>
            <person name="Cockerton H.M."/>
            <person name="Sreenivasaprasad S."/>
            <person name="Woodhall J.W."/>
            <person name="Lane C.R."/>
            <person name="Harrison R.J."/>
            <person name="Clarkson J.P."/>
        </authorList>
    </citation>
    <scope>NUCLEOTIDE SEQUENCE [LARGE SCALE GENOMIC DNA]</scope>
    <source>
        <strain evidence="3">RGR 97.0016</strain>
    </source>
</reference>
<dbReference type="Proteomes" id="UP000293823">
    <property type="component" value="Unassembled WGS sequence"/>
</dbReference>
<gene>
    <name evidence="2" type="ORF">AA0113_g9798</name>
</gene>
<name>A0A4Q4QYP7_9PLEO</name>
<feature type="compositionally biased region" description="Polar residues" evidence="1">
    <location>
        <begin position="52"/>
        <end position="65"/>
    </location>
</feature>
<dbReference type="AlphaFoldDB" id="A0A4Q4QYP7"/>
<proteinExistence type="predicted"/>
<evidence type="ECO:0000313" key="2">
    <source>
        <dbReference type="EMBL" id="RYO48922.1"/>
    </source>
</evidence>
<feature type="compositionally biased region" description="Basic and acidic residues" evidence="1">
    <location>
        <begin position="20"/>
        <end position="33"/>
    </location>
</feature>
<sequence>MIKNHYSRLVESGKLYLEQSAKEADARRERGEDLGPPPTPTPAPKRRYEGAQTLSAQNLRTLQETTTDRPVDKGAPPFAIGADSGHGAAHYFEGARPVPNLVLPEKKRAKLAGSKSPTPGARVPPRIVSRRDTLI</sequence>
<accession>A0A4Q4QYP7</accession>
<protein>
    <submittedName>
        <fullName evidence="2">Uncharacterized protein</fullName>
    </submittedName>
</protein>
<feature type="region of interest" description="Disordered" evidence="1">
    <location>
        <begin position="106"/>
        <end position="135"/>
    </location>
</feature>
<dbReference type="EMBL" id="PEJP01000046">
    <property type="protein sequence ID" value="RYO48922.1"/>
    <property type="molecule type" value="Genomic_DNA"/>
</dbReference>
<dbReference type="OrthoDB" id="10258692at2759"/>
<comment type="caution">
    <text evidence="2">The sequence shown here is derived from an EMBL/GenBank/DDBJ whole genome shotgun (WGS) entry which is preliminary data.</text>
</comment>
<feature type="region of interest" description="Disordered" evidence="1">
    <location>
        <begin position="20"/>
        <end position="91"/>
    </location>
</feature>
<evidence type="ECO:0000313" key="3">
    <source>
        <dbReference type="Proteomes" id="UP000293823"/>
    </source>
</evidence>
<keyword evidence="3" id="KW-1185">Reference proteome</keyword>
<organism evidence="2 3">
    <name type="scientific">Alternaria arborescens</name>
    <dbReference type="NCBI Taxonomy" id="156630"/>
    <lineage>
        <taxon>Eukaryota</taxon>
        <taxon>Fungi</taxon>
        <taxon>Dikarya</taxon>
        <taxon>Ascomycota</taxon>
        <taxon>Pezizomycotina</taxon>
        <taxon>Dothideomycetes</taxon>
        <taxon>Pleosporomycetidae</taxon>
        <taxon>Pleosporales</taxon>
        <taxon>Pleosporineae</taxon>
        <taxon>Pleosporaceae</taxon>
        <taxon>Alternaria</taxon>
        <taxon>Alternaria sect. Alternaria</taxon>
    </lineage>
</organism>